<proteinExistence type="predicted"/>
<name>A0A4Z1F694_9HELO</name>
<organism evidence="1 2">
    <name type="scientific">Botrytis tulipae</name>
    <dbReference type="NCBI Taxonomy" id="87230"/>
    <lineage>
        <taxon>Eukaryota</taxon>
        <taxon>Fungi</taxon>
        <taxon>Dikarya</taxon>
        <taxon>Ascomycota</taxon>
        <taxon>Pezizomycotina</taxon>
        <taxon>Leotiomycetes</taxon>
        <taxon>Helotiales</taxon>
        <taxon>Sclerotiniaceae</taxon>
        <taxon>Botrytis</taxon>
    </lineage>
</organism>
<dbReference type="EMBL" id="PQXH01000010">
    <property type="protein sequence ID" value="TGO18442.1"/>
    <property type="molecule type" value="Genomic_DNA"/>
</dbReference>
<keyword evidence="2" id="KW-1185">Reference proteome</keyword>
<dbReference type="OrthoDB" id="3563056at2759"/>
<evidence type="ECO:0000313" key="2">
    <source>
        <dbReference type="Proteomes" id="UP000297777"/>
    </source>
</evidence>
<reference evidence="1 2" key="1">
    <citation type="submission" date="2017-12" db="EMBL/GenBank/DDBJ databases">
        <title>Comparative genomics of Botrytis spp.</title>
        <authorList>
            <person name="Valero-Jimenez C.A."/>
            <person name="Tapia P."/>
            <person name="Veloso J."/>
            <person name="Silva-Moreno E."/>
            <person name="Staats M."/>
            <person name="Valdes J.H."/>
            <person name="Van Kan J.A.L."/>
        </authorList>
    </citation>
    <scope>NUCLEOTIDE SEQUENCE [LARGE SCALE GENOMIC DNA]</scope>
    <source>
        <strain evidence="1 2">Bt9001</strain>
    </source>
</reference>
<dbReference type="AlphaFoldDB" id="A0A4Z1F694"/>
<accession>A0A4Z1F694</accession>
<gene>
    <name evidence="1" type="ORF">BTUL_0010g01130</name>
</gene>
<sequence length="372" mass="42577">MVGGLRPETMSTVAGYLYFQTTGVLIKWLEDEDKLRGLLNDWLEEKRKAFGCPVKHASDPGAKDFGITKLFQILKDLNPSIAHWVIKAYPDHFPNDTPFFPKEIYSRENWHRGLVTLRAFWIVQKEGKIRQREARSMPALKPLWLDDEALKSSRGMDETAEYGVYKARESEEILELENLSGGDDEDDPLGETQEHNIAEMQALHRSLNSTGDIAKETVSRCKNARKKTRKEAPPEEMKAWMEILREKHDKCKVVSEPVKGPSKSDPQENPLIVNAINVQDTLDSLGELSTAEREQLEKGTKEQNEERKDFFNLLESMSSALAKPKTFVECCEKYGFDYSDPKNIKVRGVPFKPYPHQVIDMAWLADMEESPM</sequence>
<comment type="caution">
    <text evidence="1">The sequence shown here is derived from an EMBL/GenBank/DDBJ whole genome shotgun (WGS) entry which is preliminary data.</text>
</comment>
<protein>
    <submittedName>
        <fullName evidence="1">Uncharacterized protein</fullName>
    </submittedName>
</protein>
<dbReference type="Proteomes" id="UP000297777">
    <property type="component" value="Unassembled WGS sequence"/>
</dbReference>
<evidence type="ECO:0000313" key="1">
    <source>
        <dbReference type="EMBL" id="TGO18442.1"/>
    </source>
</evidence>